<keyword evidence="3 9" id="KW-0808">Transferase</keyword>
<dbReference type="GO" id="GO:0003677">
    <property type="term" value="F:DNA binding"/>
    <property type="evidence" value="ECO:0007669"/>
    <property type="project" value="UniProtKB-KW"/>
</dbReference>
<dbReference type="InterPro" id="IPR029063">
    <property type="entry name" value="SAM-dependent_MTases_sf"/>
</dbReference>
<proteinExistence type="predicted"/>
<dbReference type="EMBL" id="VSSQ01000122">
    <property type="protein sequence ID" value="MPL79050.1"/>
    <property type="molecule type" value="Genomic_DNA"/>
</dbReference>
<dbReference type="CDD" id="cd02440">
    <property type="entry name" value="AdoMet_MTases"/>
    <property type="match status" value="1"/>
</dbReference>
<dbReference type="InterPro" id="IPR050953">
    <property type="entry name" value="N4_N6_ade-DNA_methylase"/>
</dbReference>
<evidence type="ECO:0000256" key="1">
    <source>
        <dbReference type="ARBA" id="ARBA00011900"/>
    </source>
</evidence>
<sequence>MMELKKKHTIPSEFAEFLGLEYAYSTSDKHKKDNGQYFTPKQIADFMGNLASTKTNKISILDPGCGTGILTCSLIENLIQKSAITEIELVLYETDENVLTITQKVIEFLAFWLAEKNIHLKYIINRADFVIENSKVFEISTLFGSEIVSHYDYIISNPPYFKISKNDKRAKAARELVYGQPNIYSLFMGVAAKLLKQDGEMIFITPRSFAAGNYFKAFRQSFFKDVSISNIHIFESRNKMFKNDNVLQENIILRATKQFNSDIRITVSLCDKGLKNPTEKVFKTNSLIDLKSRDKVLFIPSNDKETSTIEIFKRWQNTLNDFNIRISTGPIVAFRCTEFLKTEGEINDSLSPLIWLHNIKEMELIYPLQKGKKPGFIINSDESRKVLLKNKNYVLLRRFSSKDDKSRLVCCPFFSSDFETGMVGFENHLNYIHRPNGNLSENEIWGFSALYSSSLFDTYFRTFNGNTQVGATELKQIKIPPLEDIILIGSKIKEFNKPDKQVINEIVNEVLLERTYVKNTRSTNNFTRIGVA</sequence>
<keyword evidence="6" id="KW-0238">DNA-binding</keyword>
<keyword evidence="5" id="KW-0680">Restriction system</keyword>
<dbReference type="InterPro" id="IPR002052">
    <property type="entry name" value="DNA_methylase_N6_adenine_CS"/>
</dbReference>
<evidence type="ECO:0000256" key="4">
    <source>
        <dbReference type="ARBA" id="ARBA00022691"/>
    </source>
</evidence>
<feature type="domain" description="Type II methyltransferase M.TaqI-like" evidence="8">
    <location>
        <begin position="84"/>
        <end position="241"/>
    </location>
</feature>
<dbReference type="Gene3D" id="3.40.50.150">
    <property type="entry name" value="Vaccinia Virus protein VP39"/>
    <property type="match status" value="1"/>
</dbReference>
<evidence type="ECO:0000313" key="9">
    <source>
        <dbReference type="EMBL" id="MPL79050.1"/>
    </source>
</evidence>
<dbReference type="PANTHER" id="PTHR33841:SF6">
    <property type="entry name" value="TYPE II METHYLTRANSFERASE M.HINDII"/>
    <property type="match status" value="1"/>
</dbReference>
<comment type="caution">
    <text evidence="9">The sequence shown here is derived from an EMBL/GenBank/DDBJ whole genome shotgun (WGS) entry which is preliminary data.</text>
</comment>
<comment type="catalytic activity">
    <reaction evidence="7">
        <text>a 2'-deoxyadenosine in DNA + S-adenosyl-L-methionine = an N(6)-methyl-2'-deoxyadenosine in DNA + S-adenosyl-L-homocysteine + H(+)</text>
        <dbReference type="Rhea" id="RHEA:15197"/>
        <dbReference type="Rhea" id="RHEA-COMP:12418"/>
        <dbReference type="Rhea" id="RHEA-COMP:12419"/>
        <dbReference type="ChEBI" id="CHEBI:15378"/>
        <dbReference type="ChEBI" id="CHEBI:57856"/>
        <dbReference type="ChEBI" id="CHEBI:59789"/>
        <dbReference type="ChEBI" id="CHEBI:90615"/>
        <dbReference type="ChEBI" id="CHEBI:90616"/>
        <dbReference type="EC" id="2.1.1.72"/>
    </reaction>
</comment>
<dbReference type="AlphaFoldDB" id="A0A644UJG9"/>
<organism evidence="9">
    <name type="scientific">bioreactor metagenome</name>
    <dbReference type="NCBI Taxonomy" id="1076179"/>
    <lineage>
        <taxon>unclassified sequences</taxon>
        <taxon>metagenomes</taxon>
        <taxon>ecological metagenomes</taxon>
    </lineage>
</organism>
<dbReference type="SUPFAM" id="SSF53335">
    <property type="entry name" value="S-adenosyl-L-methionine-dependent methyltransferases"/>
    <property type="match status" value="1"/>
</dbReference>
<dbReference type="EC" id="2.1.1.72" evidence="1"/>
<dbReference type="PROSITE" id="PS00092">
    <property type="entry name" value="N6_MTASE"/>
    <property type="match status" value="1"/>
</dbReference>
<gene>
    <name evidence="9" type="primary">yfiC_9</name>
    <name evidence="9" type="ORF">SDC9_24924</name>
</gene>
<protein>
    <recommendedName>
        <fullName evidence="1">site-specific DNA-methyltransferase (adenine-specific)</fullName>
        <ecNumber evidence="1">2.1.1.72</ecNumber>
    </recommendedName>
</protein>
<evidence type="ECO:0000256" key="5">
    <source>
        <dbReference type="ARBA" id="ARBA00022747"/>
    </source>
</evidence>
<evidence type="ECO:0000256" key="7">
    <source>
        <dbReference type="ARBA" id="ARBA00047942"/>
    </source>
</evidence>
<evidence type="ECO:0000256" key="2">
    <source>
        <dbReference type="ARBA" id="ARBA00022603"/>
    </source>
</evidence>
<name>A0A644UJG9_9ZZZZ</name>
<dbReference type="GO" id="GO:0032259">
    <property type="term" value="P:methylation"/>
    <property type="evidence" value="ECO:0007669"/>
    <property type="project" value="UniProtKB-KW"/>
</dbReference>
<dbReference type="PRINTS" id="PR00507">
    <property type="entry name" value="N12N6MTFRASE"/>
</dbReference>
<dbReference type="GO" id="GO:0009307">
    <property type="term" value="P:DNA restriction-modification system"/>
    <property type="evidence" value="ECO:0007669"/>
    <property type="project" value="UniProtKB-KW"/>
</dbReference>
<keyword evidence="4" id="KW-0949">S-adenosyl-L-methionine</keyword>
<dbReference type="GO" id="GO:0009007">
    <property type="term" value="F:site-specific DNA-methyltransferase (adenine-specific) activity"/>
    <property type="evidence" value="ECO:0007669"/>
    <property type="project" value="UniProtKB-EC"/>
</dbReference>
<dbReference type="InterPro" id="IPR011639">
    <property type="entry name" value="MethylTrfase_TaqI-like_dom"/>
</dbReference>
<keyword evidence="2 9" id="KW-0489">Methyltransferase</keyword>
<evidence type="ECO:0000259" key="8">
    <source>
        <dbReference type="Pfam" id="PF07669"/>
    </source>
</evidence>
<accession>A0A644UJG9</accession>
<dbReference type="PANTHER" id="PTHR33841">
    <property type="entry name" value="DNA METHYLTRANSFERASE YEEA-RELATED"/>
    <property type="match status" value="1"/>
</dbReference>
<evidence type="ECO:0000256" key="3">
    <source>
        <dbReference type="ARBA" id="ARBA00022679"/>
    </source>
</evidence>
<dbReference type="Pfam" id="PF07669">
    <property type="entry name" value="Eco57I"/>
    <property type="match status" value="1"/>
</dbReference>
<reference evidence="9" key="1">
    <citation type="submission" date="2019-08" db="EMBL/GenBank/DDBJ databases">
        <authorList>
            <person name="Kucharzyk K."/>
            <person name="Murdoch R.W."/>
            <person name="Higgins S."/>
            <person name="Loffler F."/>
        </authorList>
    </citation>
    <scope>NUCLEOTIDE SEQUENCE</scope>
</reference>
<evidence type="ECO:0000256" key="6">
    <source>
        <dbReference type="ARBA" id="ARBA00023125"/>
    </source>
</evidence>